<feature type="compositionally biased region" description="Basic and acidic residues" evidence="1">
    <location>
        <begin position="12"/>
        <end position="26"/>
    </location>
</feature>
<feature type="compositionally biased region" description="Basic residues" evidence="1">
    <location>
        <begin position="1"/>
        <end position="11"/>
    </location>
</feature>
<dbReference type="OrthoDB" id="3594103at2759"/>
<accession>A0A8G1VUJ7</accession>
<reference evidence="2 3" key="1">
    <citation type="submission" date="2018-02" db="EMBL/GenBank/DDBJ databases">
        <title>The genomes of Aspergillus section Nigri reveals drivers in fungal speciation.</title>
        <authorList>
            <consortium name="DOE Joint Genome Institute"/>
            <person name="Vesth T.C."/>
            <person name="Nybo J."/>
            <person name="Theobald S."/>
            <person name="Brandl J."/>
            <person name="Frisvad J.C."/>
            <person name="Nielsen K.F."/>
            <person name="Lyhne E.K."/>
            <person name="Kogle M.E."/>
            <person name="Kuo A."/>
            <person name="Riley R."/>
            <person name="Clum A."/>
            <person name="Nolan M."/>
            <person name="Lipzen A."/>
            <person name="Salamov A."/>
            <person name="Henrissat B."/>
            <person name="Wiebenga A."/>
            <person name="De vries R.P."/>
            <person name="Grigoriev I.V."/>
            <person name="Mortensen U.H."/>
            <person name="Andersen M.R."/>
            <person name="Baker S.E."/>
        </authorList>
    </citation>
    <scope>NUCLEOTIDE SEQUENCE [LARGE SCALE GENOMIC DNA]</scope>
    <source>
        <strain evidence="2 3">CBS 313.89</strain>
    </source>
</reference>
<feature type="region of interest" description="Disordered" evidence="1">
    <location>
        <begin position="285"/>
        <end position="431"/>
    </location>
</feature>
<sequence length="431" mass="49619">MVKRNGMHRKKMESNRQPKLEPKCEPECEPEQPPLQDNETDEALSIPVLSEYPQRDESPYQTAPITLKVKNEYYTILQYYLRPYARLECNPSDVYRRPRTYNDWSGWTGGETFHLELAIEPRAAHSFIHYLSTGKYETLYSPFPSIETAAEASSILRARNNEEFLRAMHSYAAAVRYEIFELQELARYFLEIFADRLPPEDILRVTSEVYDILGEEKPIRAWLEGFVRGRLELAFMNEEVSLRHIIRDYGIGKQASFDRFIIDETLGIFEREREEASQFIAGLDEPAPVTEPEPESEFLPVPELEPVPEAELEVEVDDGPMPEPAPEPAPEPEALSELESQPLMDSEIKPETEPSLWELQPALQPVQEPEPEASVAMPPLEENDWSAWGMRRSRKTKKRNKKAQNGQEPVEETLQPVAEPNPEVVADEHIL</sequence>
<feature type="compositionally biased region" description="Acidic residues" evidence="1">
    <location>
        <begin position="306"/>
        <end position="320"/>
    </location>
</feature>
<keyword evidence="3" id="KW-1185">Reference proteome</keyword>
<dbReference type="RefSeq" id="XP_040797167.1">
    <property type="nucleotide sequence ID" value="XM_040945628.1"/>
</dbReference>
<dbReference type="AlphaFoldDB" id="A0A8G1VUJ7"/>
<protein>
    <submittedName>
        <fullName evidence="2">Uncharacterized protein</fullName>
    </submittedName>
</protein>
<dbReference type="GeneID" id="63862961"/>
<dbReference type="PANTHER" id="PTHR37538:SF1">
    <property type="entry name" value="BTB DOMAIN-CONTAINING PROTEIN"/>
    <property type="match status" value="1"/>
</dbReference>
<proteinExistence type="predicted"/>
<evidence type="ECO:0000313" key="2">
    <source>
        <dbReference type="EMBL" id="RAK73157.1"/>
    </source>
</evidence>
<gene>
    <name evidence="2" type="ORF">BO72DRAFT_451995</name>
</gene>
<dbReference type="PANTHER" id="PTHR37538">
    <property type="entry name" value="BTB DOMAIN-CONTAINING PROTEIN"/>
    <property type="match status" value="1"/>
</dbReference>
<name>A0A8G1VUJ7_9EURO</name>
<dbReference type="EMBL" id="KZ824683">
    <property type="protein sequence ID" value="RAK73157.1"/>
    <property type="molecule type" value="Genomic_DNA"/>
</dbReference>
<feature type="compositionally biased region" description="Basic residues" evidence="1">
    <location>
        <begin position="391"/>
        <end position="402"/>
    </location>
</feature>
<evidence type="ECO:0000313" key="3">
    <source>
        <dbReference type="Proteomes" id="UP000249789"/>
    </source>
</evidence>
<feature type="compositionally biased region" description="Pro residues" evidence="1">
    <location>
        <begin position="321"/>
        <end position="331"/>
    </location>
</feature>
<dbReference type="Proteomes" id="UP000249789">
    <property type="component" value="Unassembled WGS sequence"/>
</dbReference>
<organism evidence="2 3">
    <name type="scientific">Aspergillus fijiensis CBS 313.89</name>
    <dbReference type="NCBI Taxonomy" id="1448319"/>
    <lineage>
        <taxon>Eukaryota</taxon>
        <taxon>Fungi</taxon>
        <taxon>Dikarya</taxon>
        <taxon>Ascomycota</taxon>
        <taxon>Pezizomycotina</taxon>
        <taxon>Eurotiomycetes</taxon>
        <taxon>Eurotiomycetidae</taxon>
        <taxon>Eurotiales</taxon>
        <taxon>Aspergillaceae</taxon>
        <taxon>Aspergillus</taxon>
    </lineage>
</organism>
<evidence type="ECO:0000256" key="1">
    <source>
        <dbReference type="SAM" id="MobiDB-lite"/>
    </source>
</evidence>
<dbReference type="VEuPathDB" id="FungiDB:BO72DRAFT_451995"/>
<feature type="region of interest" description="Disordered" evidence="1">
    <location>
        <begin position="1"/>
        <end position="42"/>
    </location>
</feature>